<gene>
    <name evidence="1" type="ORF">QQF64_035165</name>
</gene>
<dbReference type="Proteomes" id="UP001558613">
    <property type="component" value="Unassembled WGS sequence"/>
</dbReference>
<sequence length="72" mass="7952">MTPRSEEGCVWTEAELWDVWTDVDCNDGHLLIDRSITPAGHGAEARGGTRIIPTPSFTQHSLSNAVIWIGLY</sequence>
<keyword evidence="2" id="KW-1185">Reference proteome</keyword>
<reference evidence="1 2" key="1">
    <citation type="submission" date="2023-09" db="EMBL/GenBank/DDBJ databases">
        <authorList>
            <person name="Wang M."/>
        </authorList>
    </citation>
    <scope>NUCLEOTIDE SEQUENCE [LARGE SCALE GENOMIC DNA]</scope>
    <source>
        <strain evidence="1">GT-2023</strain>
        <tissue evidence="1">Liver</tissue>
    </source>
</reference>
<evidence type="ECO:0000313" key="2">
    <source>
        <dbReference type="Proteomes" id="UP001558613"/>
    </source>
</evidence>
<dbReference type="EMBL" id="JAYMGO010000004">
    <property type="protein sequence ID" value="KAL1275542.1"/>
    <property type="molecule type" value="Genomic_DNA"/>
</dbReference>
<comment type="caution">
    <text evidence="1">The sequence shown here is derived from an EMBL/GenBank/DDBJ whole genome shotgun (WGS) entry which is preliminary data.</text>
</comment>
<accession>A0ABR3NFA8</accession>
<protein>
    <submittedName>
        <fullName evidence="1">Uncharacterized protein</fullName>
    </submittedName>
</protein>
<organism evidence="1 2">
    <name type="scientific">Cirrhinus molitorella</name>
    <name type="common">mud carp</name>
    <dbReference type="NCBI Taxonomy" id="172907"/>
    <lineage>
        <taxon>Eukaryota</taxon>
        <taxon>Metazoa</taxon>
        <taxon>Chordata</taxon>
        <taxon>Craniata</taxon>
        <taxon>Vertebrata</taxon>
        <taxon>Euteleostomi</taxon>
        <taxon>Actinopterygii</taxon>
        <taxon>Neopterygii</taxon>
        <taxon>Teleostei</taxon>
        <taxon>Ostariophysi</taxon>
        <taxon>Cypriniformes</taxon>
        <taxon>Cyprinidae</taxon>
        <taxon>Labeoninae</taxon>
        <taxon>Labeonini</taxon>
        <taxon>Cirrhinus</taxon>
    </lineage>
</organism>
<evidence type="ECO:0000313" key="1">
    <source>
        <dbReference type="EMBL" id="KAL1275542.1"/>
    </source>
</evidence>
<proteinExistence type="predicted"/>
<name>A0ABR3NFA8_9TELE</name>